<dbReference type="AlphaFoldDB" id="X1QLG2"/>
<dbReference type="EMBL" id="BARV01024086">
    <property type="protein sequence ID" value="GAI44104.1"/>
    <property type="molecule type" value="Genomic_DNA"/>
</dbReference>
<evidence type="ECO:0000256" key="1">
    <source>
        <dbReference type="SAM" id="Phobius"/>
    </source>
</evidence>
<keyword evidence="1" id="KW-0472">Membrane</keyword>
<accession>X1QLG2</accession>
<feature type="transmembrane region" description="Helical" evidence="1">
    <location>
        <begin position="26"/>
        <end position="45"/>
    </location>
</feature>
<comment type="caution">
    <text evidence="2">The sequence shown here is derived from an EMBL/GenBank/DDBJ whole genome shotgun (WGS) entry which is preliminary data.</text>
</comment>
<evidence type="ECO:0000313" key="2">
    <source>
        <dbReference type="EMBL" id="GAI44104.1"/>
    </source>
</evidence>
<protein>
    <submittedName>
        <fullName evidence="2">Uncharacterized protein</fullName>
    </submittedName>
</protein>
<feature type="non-terminal residue" evidence="2">
    <location>
        <position position="158"/>
    </location>
</feature>
<feature type="transmembrane region" description="Helical" evidence="1">
    <location>
        <begin position="52"/>
        <end position="80"/>
    </location>
</feature>
<name>X1QLG2_9ZZZZ</name>
<keyword evidence="1" id="KW-1133">Transmembrane helix</keyword>
<feature type="transmembrane region" description="Helical" evidence="1">
    <location>
        <begin position="126"/>
        <end position="144"/>
    </location>
</feature>
<keyword evidence="1" id="KW-0812">Transmembrane</keyword>
<gene>
    <name evidence="2" type="ORF">S06H3_39381</name>
</gene>
<feature type="transmembrane region" description="Helical" evidence="1">
    <location>
        <begin position="92"/>
        <end position="114"/>
    </location>
</feature>
<sequence>MTMNATARFARRATVVFVWGRGWPRFGLRLAFSLLGLVLLGIFLARAPLGLCVAIVAGAIGCFLVLLRPSVALYALAFAVPFGSVREFNLGGMTIGASQFLILGLAVAWVLRMAAFRQIRVVRSPVTAGLLCYLGTMVVSAWVARDLIPAAKELLKWG</sequence>
<organism evidence="2">
    <name type="scientific">marine sediment metagenome</name>
    <dbReference type="NCBI Taxonomy" id="412755"/>
    <lineage>
        <taxon>unclassified sequences</taxon>
        <taxon>metagenomes</taxon>
        <taxon>ecological metagenomes</taxon>
    </lineage>
</organism>
<reference evidence="2" key="1">
    <citation type="journal article" date="2014" name="Front. Microbiol.">
        <title>High frequency of phylogenetically diverse reductive dehalogenase-homologous genes in deep subseafloor sedimentary metagenomes.</title>
        <authorList>
            <person name="Kawai M."/>
            <person name="Futagami T."/>
            <person name="Toyoda A."/>
            <person name="Takaki Y."/>
            <person name="Nishi S."/>
            <person name="Hori S."/>
            <person name="Arai W."/>
            <person name="Tsubouchi T."/>
            <person name="Morono Y."/>
            <person name="Uchiyama I."/>
            <person name="Ito T."/>
            <person name="Fujiyama A."/>
            <person name="Inagaki F."/>
            <person name="Takami H."/>
        </authorList>
    </citation>
    <scope>NUCLEOTIDE SEQUENCE</scope>
    <source>
        <strain evidence="2">Expedition CK06-06</strain>
    </source>
</reference>
<proteinExistence type="predicted"/>